<accession>A0A5B0X0J7</accession>
<protein>
    <submittedName>
        <fullName evidence="1">Uncharacterized protein</fullName>
    </submittedName>
</protein>
<evidence type="ECO:0000313" key="2">
    <source>
        <dbReference type="Proteomes" id="UP000323708"/>
    </source>
</evidence>
<sequence length="97" mass="11056">MSDQATQKYRLISGTFSPDDAREVLMTLIEDKIRYHARNNWSRRERCLDTDWGDRRIAELRQTKAQIAELVASAASEDLQLTISCDINVSLEPADGD</sequence>
<reference evidence="1 2" key="1">
    <citation type="submission" date="2019-09" db="EMBL/GenBank/DDBJ databases">
        <authorList>
            <person name="Chen X.-Y."/>
        </authorList>
    </citation>
    <scope>NUCLEOTIDE SEQUENCE [LARGE SCALE GENOMIC DNA]</scope>
    <source>
        <strain evidence="1 2">NY5</strain>
    </source>
</reference>
<proteinExistence type="predicted"/>
<comment type="caution">
    <text evidence="1">The sequence shown here is derived from an EMBL/GenBank/DDBJ whole genome shotgun (WGS) entry which is preliminary data.</text>
</comment>
<dbReference type="RefSeq" id="WP_149611297.1">
    <property type="nucleotide sequence ID" value="NZ_VTUX01000004.1"/>
</dbReference>
<dbReference type="Proteomes" id="UP000323708">
    <property type="component" value="Unassembled WGS sequence"/>
</dbReference>
<name>A0A5B0X0J7_9GAMM</name>
<organism evidence="1 2">
    <name type="scientific">Pseudohalioglobus sediminis</name>
    <dbReference type="NCBI Taxonomy" id="2606449"/>
    <lineage>
        <taxon>Bacteria</taxon>
        <taxon>Pseudomonadati</taxon>
        <taxon>Pseudomonadota</taxon>
        <taxon>Gammaproteobacteria</taxon>
        <taxon>Cellvibrionales</taxon>
        <taxon>Halieaceae</taxon>
        <taxon>Pseudohalioglobus</taxon>
    </lineage>
</organism>
<dbReference type="EMBL" id="VTUX01000004">
    <property type="protein sequence ID" value="KAA1191861.1"/>
    <property type="molecule type" value="Genomic_DNA"/>
</dbReference>
<dbReference type="AlphaFoldDB" id="A0A5B0X0J7"/>
<gene>
    <name evidence="1" type="ORF">F0M18_10040</name>
</gene>
<keyword evidence="2" id="KW-1185">Reference proteome</keyword>
<evidence type="ECO:0000313" key="1">
    <source>
        <dbReference type="EMBL" id="KAA1191861.1"/>
    </source>
</evidence>